<dbReference type="EMBL" id="KZ821691">
    <property type="protein sequence ID" value="PYH83198.1"/>
    <property type="molecule type" value="Genomic_DNA"/>
</dbReference>
<evidence type="ECO:0000313" key="1">
    <source>
        <dbReference type="EMBL" id="PYH83198.1"/>
    </source>
</evidence>
<dbReference type="VEuPathDB" id="FungiDB:BO82DRAFT_47508"/>
<accession>A0A319D5K7</accession>
<protein>
    <submittedName>
        <fullName evidence="1">Uncharacterized protein</fullName>
    </submittedName>
</protein>
<dbReference type="AlphaFoldDB" id="A0A319D5K7"/>
<evidence type="ECO:0000313" key="2">
    <source>
        <dbReference type="Proteomes" id="UP000248340"/>
    </source>
</evidence>
<sequence length="259" mass="28767">MRQKIGYDGRFVPDGGRLYPANCSVGTGFLLSSLQQWSMLVSHSDRNQIKCVGGGGGVDKLVILDLPSVQYIKSWIERSFTHPSFGLSIDTGIDISKSIISSVLTQFLLLDSNADFNYIVNIRYKQCIPQPTHPHLLTYSPHSQDPPQQNINTHNLDHHTMQQGSAQHTPTTRMNNISAQKSEIRLHASNLNHGERVWTLDSHLFPTGRGLDSGGHERTDGPSRVQTSRPFFIHCQTVGIGMLIGSQIDNSHDNLFSKA</sequence>
<dbReference type="RefSeq" id="XP_025493398.1">
    <property type="nucleotide sequence ID" value="XM_025641231.1"/>
</dbReference>
<dbReference type="Proteomes" id="UP000248340">
    <property type="component" value="Unassembled WGS sequence"/>
</dbReference>
<proteinExistence type="predicted"/>
<dbReference type="GeneID" id="37143973"/>
<gene>
    <name evidence="1" type="ORF">BO82DRAFT_47508</name>
</gene>
<organism evidence="1 2">
    <name type="scientific">Aspergillus uvarum CBS 121591</name>
    <dbReference type="NCBI Taxonomy" id="1448315"/>
    <lineage>
        <taxon>Eukaryota</taxon>
        <taxon>Fungi</taxon>
        <taxon>Dikarya</taxon>
        <taxon>Ascomycota</taxon>
        <taxon>Pezizomycotina</taxon>
        <taxon>Eurotiomycetes</taxon>
        <taxon>Eurotiomycetidae</taxon>
        <taxon>Eurotiales</taxon>
        <taxon>Aspergillaceae</taxon>
        <taxon>Aspergillus</taxon>
        <taxon>Aspergillus subgen. Circumdati</taxon>
    </lineage>
</organism>
<name>A0A319D5K7_9EURO</name>
<reference evidence="1 2" key="1">
    <citation type="submission" date="2016-12" db="EMBL/GenBank/DDBJ databases">
        <title>The genomes of Aspergillus section Nigri reveals drivers in fungal speciation.</title>
        <authorList>
            <consortium name="DOE Joint Genome Institute"/>
            <person name="Vesth T.C."/>
            <person name="Nybo J."/>
            <person name="Theobald S."/>
            <person name="Brandl J."/>
            <person name="Frisvad J.C."/>
            <person name="Nielsen K.F."/>
            <person name="Lyhne E.K."/>
            <person name="Kogle M.E."/>
            <person name="Kuo A."/>
            <person name="Riley R."/>
            <person name="Clum A."/>
            <person name="Nolan M."/>
            <person name="Lipzen A."/>
            <person name="Salamov A."/>
            <person name="Henrissat B."/>
            <person name="Wiebenga A."/>
            <person name="De Vries R.P."/>
            <person name="Grigoriev I.V."/>
            <person name="Mortensen U.H."/>
            <person name="Andersen M.R."/>
            <person name="Baker S.E."/>
        </authorList>
    </citation>
    <scope>NUCLEOTIDE SEQUENCE [LARGE SCALE GENOMIC DNA]</scope>
    <source>
        <strain evidence="1 2">CBS 121591</strain>
    </source>
</reference>
<keyword evidence="2" id="KW-1185">Reference proteome</keyword>